<evidence type="ECO:0000313" key="1">
    <source>
        <dbReference type="EMBL" id="MCD7455454.1"/>
    </source>
</evidence>
<comment type="caution">
    <text evidence="1">The sequence shown here is derived from an EMBL/GenBank/DDBJ whole genome shotgun (WGS) entry which is preliminary data.</text>
</comment>
<gene>
    <name evidence="1" type="ORF">HAX54_028180</name>
</gene>
<protein>
    <submittedName>
        <fullName evidence="1">Uncharacterized protein</fullName>
    </submittedName>
</protein>
<dbReference type="EMBL" id="JACEIK010000345">
    <property type="protein sequence ID" value="MCD7455454.1"/>
    <property type="molecule type" value="Genomic_DNA"/>
</dbReference>
<keyword evidence="2" id="KW-1185">Reference proteome</keyword>
<dbReference type="Proteomes" id="UP000823775">
    <property type="component" value="Unassembled WGS sequence"/>
</dbReference>
<accession>A0ABS8S9E8</accession>
<evidence type="ECO:0000313" key="2">
    <source>
        <dbReference type="Proteomes" id="UP000823775"/>
    </source>
</evidence>
<feature type="non-terminal residue" evidence="1">
    <location>
        <position position="101"/>
    </location>
</feature>
<reference evidence="1 2" key="1">
    <citation type="journal article" date="2021" name="BMC Genomics">
        <title>Datura genome reveals duplications of psychoactive alkaloid biosynthetic genes and high mutation rate following tissue culture.</title>
        <authorList>
            <person name="Rajewski A."/>
            <person name="Carter-House D."/>
            <person name="Stajich J."/>
            <person name="Litt A."/>
        </authorList>
    </citation>
    <scope>NUCLEOTIDE SEQUENCE [LARGE SCALE GENOMIC DNA]</scope>
    <source>
        <strain evidence="1">AR-01</strain>
    </source>
</reference>
<sequence>MGGSWDHGEGEMMKERWVLGSGKDFQSDGLATGQVQSTSQSMFKCYIYLCWTCGRRWVPRFRSSKCRWLAIHLPFFRFSSRYSGLGLCHTCVSWVGTCVSQ</sequence>
<name>A0ABS8S9E8_DATST</name>
<proteinExistence type="predicted"/>
<organism evidence="1 2">
    <name type="scientific">Datura stramonium</name>
    <name type="common">Jimsonweed</name>
    <name type="synonym">Common thornapple</name>
    <dbReference type="NCBI Taxonomy" id="4076"/>
    <lineage>
        <taxon>Eukaryota</taxon>
        <taxon>Viridiplantae</taxon>
        <taxon>Streptophyta</taxon>
        <taxon>Embryophyta</taxon>
        <taxon>Tracheophyta</taxon>
        <taxon>Spermatophyta</taxon>
        <taxon>Magnoliopsida</taxon>
        <taxon>eudicotyledons</taxon>
        <taxon>Gunneridae</taxon>
        <taxon>Pentapetalae</taxon>
        <taxon>asterids</taxon>
        <taxon>lamiids</taxon>
        <taxon>Solanales</taxon>
        <taxon>Solanaceae</taxon>
        <taxon>Solanoideae</taxon>
        <taxon>Datureae</taxon>
        <taxon>Datura</taxon>
    </lineage>
</organism>